<dbReference type="AlphaFoldDB" id="A0A6C0BG27"/>
<sequence length="190" mass="22420">MEIDEDDDTCNEYKELDIIYCSECFDEIIGVSNMQYYAVFVCSRSYTVSYPCLAHKIRVKEAYTFPLEKPDINILFYMKYGSIALYIKELFPRMNVHITCSRSILKIIKSMIKYTDNCHSDHTITIDRDSLIIDNKHITFWETSVVDFIPRHIIIDAIKCTKPSCYILCNICDVKNRCLRDSIFFNVYEF</sequence>
<accession>A0A6C0BG27</accession>
<evidence type="ECO:0000313" key="1">
    <source>
        <dbReference type="EMBL" id="QHS90539.1"/>
    </source>
</evidence>
<dbReference type="EMBL" id="MN739140">
    <property type="protein sequence ID" value="QHS90539.1"/>
    <property type="molecule type" value="Genomic_DNA"/>
</dbReference>
<organism evidence="1">
    <name type="scientific">viral metagenome</name>
    <dbReference type="NCBI Taxonomy" id="1070528"/>
    <lineage>
        <taxon>unclassified sequences</taxon>
        <taxon>metagenomes</taxon>
        <taxon>organismal metagenomes</taxon>
    </lineage>
</organism>
<reference evidence="1" key="1">
    <citation type="journal article" date="2020" name="Nature">
        <title>Giant virus diversity and host interactions through global metagenomics.</title>
        <authorList>
            <person name="Schulz F."/>
            <person name="Roux S."/>
            <person name="Paez-Espino D."/>
            <person name="Jungbluth S."/>
            <person name="Walsh D.A."/>
            <person name="Denef V.J."/>
            <person name="McMahon K.D."/>
            <person name="Konstantinidis K.T."/>
            <person name="Eloe-Fadrosh E.A."/>
            <person name="Kyrpides N.C."/>
            <person name="Woyke T."/>
        </authorList>
    </citation>
    <scope>NUCLEOTIDE SEQUENCE</scope>
    <source>
        <strain evidence="1">GVMAG-M-3300010354-11</strain>
    </source>
</reference>
<protein>
    <submittedName>
        <fullName evidence="1">Uncharacterized protein</fullName>
    </submittedName>
</protein>
<proteinExistence type="predicted"/>
<name>A0A6C0BG27_9ZZZZ</name>